<comment type="caution">
    <text evidence="1">The sequence shown here is derived from an EMBL/GenBank/DDBJ whole genome shotgun (WGS) entry which is preliminary data.</text>
</comment>
<proteinExistence type="predicted"/>
<organism evidence="1 2">
    <name type="scientific">Cichorium intybus</name>
    <name type="common">Chicory</name>
    <dbReference type="NCBI Taxonomy" id="13427"/>
    <lineage>
        <taxon>Eukaryota</taxon>
        <taxon>Viridiplantae</taxon>
        <taxon>Streptophyta</taxon>
        <taxon>Embryophyta</taxon>
        <taxon>Tracheophyta</taxon>
        <taxon>Spermatophyta</taxon>
        <taxon>Magnoliopsida</taxon>
        <taxon>eudicotyledons</taxon>
        <taxon>Gunneridae</taxon>
        <taxon>Pentapetalae</taxon>
        <taxon>asterids</taxon>
        <taxon>campanulids</taxon>
        <taxon>Asterales</taxon>
        <taxon>Asteraceae</taxon>
        <taxon>Cichorioideae</taxon>
        <taxon>Cichorieae</taxon>
        <taxon>Cichoriinae</taxon>
        <taxon>Cichorium</taxon>
    </lineage>
</organism>
<evidence type="ECO:0000313" key="1">
    <source>
        <dbReference type="EMBL" id="KAI3781305.1"/>
    </source>
</evidence>
<protein>
    <submittedName>
        <fullName evidence="1">Uncharacterized protein</fullName>
    </submittedName>
</protein>
<gene>
    <name evidence="1" type="ORF">L2E82_11314</name>
</gene>
<sequence length="79" mass="8908">MLDVVVDLDSHLSGQIPDVSGETSDGNADVLVDLEEKADLDDRLRRESHSQQRNLMRGDKRRELCFDFGYVDGLIFQVG</sequence>
<accession>A0ACB9GD08</accession>
<reference evidence="2" key="1">
    <citation type="journal article" date="2022" name="Mol. Ecol. Resour.">
        <title>The genomes of chicory, endive, great burdock and yacon provide insights into Asteraceae palaeo-polyploidization history and plant inulin production.</title>
        <authorList>
            <person name="Fan W."/>
            <person name="Wang S."/>
            <person name="Wang H."/>
            <person name="Wang A."/>
            <person name="Jiang F."/>
            <person name="Liu H."/>
            <person name="Zhao H."/>
            <person name="Xu D."/>
            <person name="Zhang Y."/>
        </authorList>
    </citation>
    <scope>NUCLEOTIDE SEQUENCE [LARGE SCALE GENOMIC DNA]</scope>
    <source>
        <strain evidence="2">cv. Punajuju</strain>
    </source>
</reference>
<reference evidence="1 2" key="2">
    <citation type="journal article" date="2022" name="Mol. Ecol. Resour.">
        <title>The genomes of chicory, endive, great burdock and yacon provide insights into Asteraceae paleo-polyploidization history and plant inulin production.</title>
        <authorList>
            <person name="Fan W."/>
            <person name="Wang S."/>
            <person name="Wang H."/>
            <person name="Wang A."/>
            <person name="Jiang F."/>
            <person name="Liu H."/>
            <person name="Zhao H."/>
            <person name="Xu D."/>
            <person name="Zhang Y."/>
        </authorList>
    </citation>
    <scope>NUCLEOTIDE SEQUENCE [LARGE SCALE GENOMIC DNA]</scope>
    <source>
        <strain evidence="2">cv. Punajuju</strain>
        <tissue evidence="1">Leaves</tissue>
    </source>
</reference>
<name>A0ACB9GD08_CICIN</name>
<dbReference type="Proteomes" id="UP001055811">
    <property type="component" value="Linkage Group LG02"/>
</dbReference>
<dbReference type="EMBL" id="CM042010">
    <property type="protein sequence ID" value="KAI3781305.1"/>
    <property type="molecule type" value="Genomic_DNA"/>
</dbReference>
<keyword evidence="2" id="KW-1185">Reference proteome</keyword>
<evidence type="ECO:0000313" key="2">
    <source>
        <dbReference type="Proteomes" id="UP001055811"/>
    </source>
</evidence>